<dbReference type="Proteomes" id="UP000198963">
    <property type="component" value="Chromosome I"/>
</dbReference>
<proteinExistence type="predicted"/>
<dbReference type="NCBIfam" id="TIGR04183">
    <property type="entry name" value="Por_Secre_tail"/>
    <property type="match status" value="1"/>
</dbReference>
<protein>
    <submittedName>
        <fullName evidence="3">Por secretion system C-terminal sorting domain-containing protein</fullName>
    </submittedName>
</protein>
<keyword evidence="1" id="KW-0732">Signal</keyword>
<feature type="domain" description="Secretion system C-terminal sorting" evidence="2">
    <location>
        <begin position="466"/>
        <end position="522"/>
    </location>
</feature>
<gene>
    <name evidence="3" type="ORF">SAMN04489797_0443</name>
</gene>
<evidence type="ECO:0000259" key="2">
    <source>
        <dbReference type="Pfam" id="PF18962"/>
    </source>
</evidence>
<dbReference type="AlphaFoldDB" id="A0A1H1MWK6"/>
<dbReference type="Pfam" id="PF18962">
    <property type="entry name" value="Por_Secre_tail"/>
    <property type="match status" value="1"/>
</dbReference>
<evidence type="ECO:0000313" key="4">
    <source>
        <dbReference type="Proteomes" id="UP000198963"/>
    </source>
</evidence>
<keyword evidence="4" id="KW-1185">Reference proteome</keyword>
<dbReference type="STRING" id="1249933.SAMN04489797_0443"/>
<reference evidence="3 4" key="1">
    <citation type="submission" date="2016-10" db="EMBL/GenBank/DDBJ databases">
        <authorList>
            <person name="Varghese N."/>
            <person name="Submissions S."/>
        </authorList>
    </citation>
    <scope>NUCLEOTIDE SEQUENCE [LARGE SCALE GENOMIC DNA]</scope>
    <source>
        <strain evidence="3 4">RHA_55</strain>
    </source>
</reference>
<evidence type="ECO:0000313" key="3">
    <source>
        <dbReference type="EMBL" id="SDR91070.1"/>
    </source>
</evidence>
<dbReference type="EMBL" id="LT629774">
    <property type="protein sequence ID" value="SDR91070.1"/>
    <property type="molecule type" value="Genomic_DNA"/>
</dbReference>
<sequence length="524" mass="56687">MKILYLSVLTVVFGYTSKAQDLSTTMHISAGTTAIVSSGTMLSASEINLKSTSNRFACLFLNEALEASTVVNYDRYVNVIGTSSGSGNDLIALPVKTLTDPTFSNFLSYTDGINANSVIIPNAPSLPTLYAFGPYDNVNQSYINYNTAVDGGALLERGVGYRAASYSGQTVRFTGTVSMVSESVEISTNNNNWNLIGNPYPTFIDSQDFLTVNSGVLDPNAVAIYAYNSGTNTDLGPGTFGDFTIINSLTNTDINIAPGQGFLVANDPADPTNQISFTTAMRTPDGTDDFILGRDANPNQMLRLQIENETENFATEIYFNDNSTLGLDLGYDAALYNGAGYNLSLYSHLVENNNGKAMAIQSLGLNNLNDITIPLGVKVAQGQQITFSIERSTLSDAIEIYLEDRQTNVFTLLNANDYAFTANTNVSGTGRFFLRFENNSLSTTEVTTEILQIFADKKMLVINGHLLADTTVSVYDIQGRLVLSSVLTGKSESNTIDASNLSEGMYVVKLNNTVQQQTKKVIFK</sequence>
<evidence type="ECO:0000256" key="1">
    <source>
        <dbReference type="ARBA" id="ARBA00022729"/>
    </source>
</evidence>
<organism evidence="3 4">
    <name type="scientific">Winogradskyella sediminis</name>
    <dbReference type="NCBI Taxonomy" id="1382466"/>
    <lineage>
        <taxon>Bacteria</taxon>
        <taxon>Pseudomonadati</taxon>
        <taxon>Bacteroidota</taxon>
        <taxon>Flavobacteriia</taxon>
        <taxon>Flavobacteriales</taxon>
        <taxon>Flavobacteriaceae</taxon>
        <taxon>Winogradskyella</taxon>
    </lineage>
</organism>
<name>A0A1H1MWK6_9FLAO</name>
<dbReference type="InterPro" id="IPR026444">
    <property type="entry name" value="Secre_tail"/>
</dbReference>
<dbReference type="RefSeq" id="WP_092443825.1">
    <property type="nucleotide sequence ID" value="NZ_JBLXAG010000027.1"/>
</dbReference>
<accession>A0A1H1MWK6</accession>